<dbReference type="InterPro" id="IPR003495">
    <property type="entry name" value="CobW/HypB/UreG_nucleotide-bd"/>
</dbReference>
<evidence type="ECO:0000256" key="6">
    <source>
        <dbReference type="ARBA" id="ARBA00022833"/>
    </source>
</evidence>
<dbReference type="GO" id="GO:0051604">
    <property type="term" value="P:protein maturation"/>
    <property type="evidence" value="ECO:0007669"/>
    <property type="project" value="InterPro"/>
</dbReference>
<evidence type="ECO:0000256" key="2">
    <source>
        <dbReference type="ARBA" id="ARBA00022596"/>
    </source>
</evidence>
<keyword evidence="6" id="KW-0862">Zinc</keyword>
<dbReference type="PANTHER" id="PTHR30134:SF2">
    <property type="entry name" value="HYDROGENASE MATURATION FACTOR HYPB"/>
    <property type="match status" value="1"/>
</dbReference>
<dbReference type="NCBIfam" id="TIGR00073">
    <property type="entry name" value="hypB"/>
    <property type="match status" value="1"/>
</dbReference>
<dbReference type="Gene3D" id="3.40.50.300">
    <property type="entry name" value="P-loop containing nucleotide triphosphate hydrolases"/>
    <property type="match status" value="1"/>
</dbReference>
<proteinExistence type="inferred from homology"/>
<evidence type="ECO:0000256" key="3">
    <source>
        <dbReference type="ARBA" id="ARBA00022723"/>
    </source>
</evidence>
<dbReference type="AlphaFoldDB" id="A0A380LN58"/>
<accession>A0A380LN58</accession>
<sequence length="221" mass="24957">MEIKVYHQIMDWNEDVADQVKETLHQHHTILINIMGSPGAGKTSVLKILIQHLKKDYSIGVIEGDITTDIDAKTIHDLNIPCVELNTDGACHIEAMSVQKILPEFDLDQIDVLFVENIGNLVCPAEFDIGENMRITILSVPEGDDKVVKYPLMFTDTDCLVINKIDVLPYFSFDLNRVQNDYKAINPKAPFFTVSTTTQQGIEELVNHVKERIETLLHDPS</sequence>
<keyword evidence="10" id="KW-1185">Reference proteome</keyword>
<dbReference type="PANTHER" id="PTHR30134">
    <property type="entry name" value="HYDROGENASE PROTEIN ASSEMBLY PROTEIN, NICKEL CHAPERONE"/>
    <property type="match status" value="1"/>
</dbReference>
<protein>
    <submittedName>
        <fullName evidence="9">Urease accessory protein</fullName>
    </submittedName>
</protein>
<keyword evidence="7" id="KW-0342">GTP-binding</keyword>
<name>A0A380LN58_9FIRM</name>
<evidence type="ECO:0000259" key="8">
    <source>
        <dbReference type="Pfam" id="PF02492"/>
    </source>
</evidence>
<dbReference type="GO" id="GO:0005525">
    <property type="term" value="F:GTP binding"/>
    <property type="evidence" value="ECO:0007669"/>
    <property type="project" value="UniProtKB-KW"/>
</dbReference>
<evidence type="ECO:0000256" key="4">
    <source>
        <dbReference type="ARBA" id="ARBA00022741"/>
    </source>
</evidence>
<feature type="domain" description="CobW/HypB/UreG nucleotide-binding" evidence="8">
    <location>
        <begin position="32"/>
        <end position="192"/>
    </location>
</feature>
<evidence type="ECO:0000256" key="1">
    <source>
        <dbReference type="ARBA" id="ARBA00006211"/>
    </source>
</evidence>
<dbReference type="RefSeq" id="WP_022790205.1">
    <property type="nucleotide sequence ID" value="NZ_UHFX01000003.1"/>
</dbReference>
<keyword evidence="4" id="KW-0547">Nucleotide-binding</keyword>
<keyword evidence="2" id="KW-0533">Nickel</keyword>
<dbReference type="InterPro" id="IPR027417">
    <property type="entry name" value="P-loop_NTPase"/>
</dbReference>
<dbReference type="Proteomes" id="UP000255523">
    <property type="component" value="Unassembled WGS sequence"/>
</dbReference>
<evidence type="ECO:0000256" key="5">
    <source>
        <dbReference type="ARBA" id="ARBA00022801"/>
    </source>
</evidence>
<dbReference type="PIRSF" id="PIRSF005624">
    <property type="entry name" value="Ni-bind_GTPase"/>
    <property type="match status" value="1"/>
</dbReference>
<evidence type="ECO:0000313" key="9">
    <source>
        <dbReference type="EMBL" id="SUO04687.1"/>
    </source>
</evidence>
<dbReference type="SUPFAM" id="SSF52540">
    <property type="entry name" value="P-loop containing nucleoside triphosphate hydrolases"/>
    <property type="match status" value="1"/>
</dbReference>
<evidence type="ECO:0000313" key="10">
    <source>
        <dbReference type="Proteomes" id="UP000255523"/>
    </source>
</evidence>
<dbReference type="GO" id="GO:0003924">
    <property type="term" value="F:GTPase activity"/>
    <property type="evidence" value="ECO:0007669"/>
    <property type="project" value="InterPro"/>
</dbReference>
<comment type="similarity">
    <text evidence="1">Belongs to the SIMIBI class G3E GTPase family. HypB/HupM subfamily.</text>
</comment>
<keyword evidence="3" id="KW-0479">Metal-binding</keyword>
<dbReference type="Pfam" id="PF02492">
    <property type="entry name" value="cobW"/>
    <property type="match status" value="1"/>
</dbReference>
<organism evidence="9 10">
    <name type="scientific">Faecalicoccus pleomorphus</name>
    <dbReference type="NCBI Taxonomy" id="1323"/>
    <lineage>
        <taxon>Bacteria</taxon>
        <taxon>Bacillati</taxon>
        <taxon>Bacillota</taxon>
        <taxon>Erysipelotrichia</taxon>
        <taxon>Erysipelotrichales</taxon>
        <taxon>Erysipelotrichaceae</taxon>
        <taxon>Faecalicoccus</taxon>
    </lineage>
</organism>
<dbReference type="GO" id="GO:0016151">
    <property type="term" value="F:nickel cation binding"/>
    <property type="evidence" value="ECO:0007669"/>
    <property type="project" value="InterPro"/>
</dbReference>
<evidence type="ECO:0000256" key="7">
    <source>
        <dbReference type="ARBA" id="ARBA00023134"/>
    </source>
</evidence>
<gene>
    <name evidence="9" type="primary">ureG</name>
    <name evidence="9" type="ORF">NCTC11087_01613</name>
</gene>
<dbReference type="GO" id="GO:0008270">
    <property type="term" value="F:zinc ion binding"/>
    <property type="evidence" value="ECO:0007669"/>
    <property type="project" value="TreeGrafter"/>
</dbReference>
<dbReference type="InterPro" id="IPR004392">
    <property type="entry name" value="Hyd_mat_HypB"/>
</dbReference>
<dbReference type="CDD" id="cd05390">
    <property type="entry name" value="HypB"/>
    <property type="match status" value="1"/>
</dbReference>
<dbReference type="GeneID" id="77462559"/>
<reference evidence="9 10" key="1">
    <citation type="submission" date="2018-06" db="EMBL/GenBank/DDBJ databases">
        <authorList>
            <consortium name="Pathogen Informatics"/>
            <person name="Doyle S."/>
        </authorList>
    </citation>
    <scope>NUCLEOTIDE SEQUENCE [LARGE SCALE GENOMIC DNA]</scope>
    <source>
        <strain evidence="9 10">NCTC11087</strain>
    </source>
</reference>
<keyword evidence="5" id="KW-0378">Hydrolase</keyword>
<dbReference type="EMBL" id="UHFX01000003">
    <property type="protein sequence ID" value="SUO04687.1"/>
    <property type="molecule type" value="Genomic_DNA"/>
</dbReference>
<dbReference type="OrthoDB" id="9802035at2"/>